<dbReference type="GO" id="GO:0022841">
    <property type="term" value="F:potassium ion leak channel activity"/>
    <property type="evidence" value="ECO:0007669"/>
    <property type="project" value="TreeGrafter"/>
</dbReference>
<evidence type="ECO:0000256" key="15">
    <source>
        <dbReference type="ARBA" id="ARBA00023303"/>
    </source>
</evidence>
<dbReference type="SUPFAM" id="SSF81324">
    <property type="entry name" value="Voltage-gated potassium channels"/>
    <property type="match status" value="2"/>
</dbReference>
<evidence type="ECO:0000256" key="4">
    <source>
        <dbReference type="ARBA" id="ARBA00022538"/>
    </source>
</evidence>
<keyword evidence="4" id="KW-0633">Potassium transport</keyword>
<evidence type="ECO:0000256" key="11">
    <source>
        <dbReference type="ARBA" id="ARBA00022958"/>
    </source>
</evidence>
<evidence type="ECO:0000256" key="9">
    <source>
        <dbReference type="ARBA" id="ARBA00022826"/>
    </source>
</evidence>
<comment type="similarity">
    <text evidence="2">Belongs to the two pore domain potassium channel (TC 1.A.1.7) family.</text>
</comment>
<keyword evidence="3" id="KW-0813">Transport</keyword>
<dbReference type="Pfam" id="PF07885">
    <property type="entry name" value="Ion_trans_2"/>
    <property type="match status" value="2"/>
</dbReference>
<evidence type="ECO:0000256" key="2">
    <source>
        <dbReference type="ARBA" id="ARBA00010159"/>
    </source>
</evidence>
<keyword evidence="15" id="KW-0407">Ion channel</keyword>
<reference evidence="19" key="1">
    <citation type="submission" date="2020-07" db="EMBL/GenBank/DDBJ databases">
        <authorList>
            <person name="Lin J."/>
        </authorList>
    </citation>
    <scope>NUCLEOTIDE SEQUENCE</scope>
</reference>
<feature type="region of interest" description="Disordered" evidence="16">
    <location>
        <begin position="17"/>
        <end position="38"/>
    </location>
</feature>
<dbReference type="GO" id="GO:0009705">
    <property type="term" value="C:plant-type vacuole membrane"/>
    <property type="evidence" value="ECO:0007669"/>
    <property type="project" value="TreeGrafter"/>
</dbReference>
<dbReference type="InterPro" id="IPR018247">
    <property type="entry name" value="EF_Hand_1_Ca_BS"/>
</dbReference>
<evidence type="ECO:0000256" key="17">
    <source>
        <dbReference type="SAM" id="Phobius"/>
    </source>
</evidence>
<evidence type="ECO:0000256" key="6">
    <source>
        <dbReference type="ARBA" id="ARBA00022692"/>
    </source>
</evidence>
<proteinExistence type="inferred from homology"/>
<gene>
    <name evidence="19" type="ORF">CB5_LOCUS2628</name>
</gene>
<dbReference type="PRINTS" id="PR01333">
    <property type="entry name" value="2POREKCHANEL"/>
</dbReference>
<keyword evidence="12 17" id="KW-1133">Transmembrane helix</keyword>
<dbReference type="PROSITE" id="PS00018">
    <property type="entry name" value="EF_HAND_1"/>
    <property type="match status" value="1"/>
</dbReference>
<keyword evidence="5" id="KW-0926">Vacuole</keyword>
<evidence type="ECO:0000256" key="8">
    <source>
        <dbReference type="ARBA" id="ARBA00022737"/>
    </source>
</evidence>
<sequence>MSPMAMAMAMPMPMPPTPPYSPGTTKVGGAPKGPKLCLDQTSPFASQGKLMADNNTKQPLLPILVDPPKQAQKKPTSKSRRFRRCRSAPSADILLKSIDAGGSFPGSKLIFGQFRPSFRQVALFLVVYLGIGALCFYLVKDQLMGKKTNGILDAVYFCIVTMTTVGYGDLVPNSDTAKLLACAFVFVGMAIVALLLNKAADYIVEKQEVLLFKALHMRLKGGEAQQIREIETNRIKYKFYTTLLFLVMLIVAGTVFLWKVEKLNLVDAFYCVCATITTLGYGDKSFSTEGGRVFAVFWIVTSTLCVAQFFFCLAELNAEYRQKLLAKWVLTRRMTYVDLEEADLDGDHEVGAAEFIIYKLKEMGKISQEDIAEVMEEFEELDVDQSGTLSLHDITVAQSTE</sequence>
<dbReference type="PANTHER" id="PTHR11003:SF291">
    <property type="entry name" value="IP11374P"/>
    <property type="match status" value="1"/>
</dbReference>
<feature type="transmembrane region" description="Helical" evidence="17">
    <location>
        <begin position="151"/>
        <end position="170"/>
    </location>
</feature>
<evidence type="ECO:0000256" key="1">
    <source>
        <dbReference type="ARBA" id="ARBA00004128"/>
    </source>
</evidence>
<feature type="transmembrane region" description="Helical" evidence="17">
    <location>
        <begin position="293"/>
        <end position="314"/>
    </location>
</feature>
<dbReference type="SUPFAM" id="SSF47473">
    <property type="entry name" value="EF-hand"/>
    <property type="match status" value="1"/>
</dbReference>
<protein>
    <recommendedName>
        <fullName evidence="18">EF-hand domain-containing protein</fullName>
    </recommendedName>
</protein>
<dbReference type="InterPro" id="IPR013099">
    <property type="entry name" value="K_chnl_dom"/>
</dbReference>
<keyword evidence="8" id="KW-0677">Repeat</keyword>
<organism evidence="19">
    <name type="scientific">Ananas comosus var. bracteatus</name>
    <name type="common">red pineapple</name>
    <dbReference type="NCBI Taxonomy" id="296719"/>
    <lineage>
        <taxon>Eukaryota</taxon>
        <taxon>Viridiplantae</taxon>
        <taxon>Streptophyta</taxon>
        <taxon>Embryophyta</taxon>
        <taxon>Tracheophyta</taxon>
        <taxon>Spermatophyta</taxon>
        <taxon>Magnoliopsida</taxon>
        <taxon>Liliopsida</taxon>
        <taxon>Poales</taxon>
        <taxon>Bromeliaceae</taxon>
        <taxon>Bromelioideae</taxon>
        <taxon>Ananas</taxon>
    </lineage>
</organism>
<dbReference type="GO" id="GO:0030322">
    <property type="term" value="P:stabilization of membrane potential"/>
    <property type="evidence" value="ECO:0007669"/>
    <property type="project" value="TreeGrafter"/>
</dbReference>
<feature type="transmembrane region" description="Helical" evidence="17">
    <location>
        <begin position="237"/>
        <end position="258"/>
    </location>
</feature>
<feature type="transmembrane region" description="Helical" evidence="17">
    <location>
        <begin position="176"/>
        <end position="196"/>
    </location>
</feature>
<keyword evidence="14 17" id="KW-0472">Membrane</keyword>
<evidence type="ECO:0000256" key="3">
    <source>
        <dbReference type="ARBA" id="ARBA00022448"/>
    </source>
</evidence>
<dbReference type="GO" id="GO:0015271">
    <property type="term" value="F:outward rectifier potassium channel activity"/>
    <property type="evidence" value="ECO:0007669"/>
    <property type="project" value="TreeGrafter"/>
</dbReference>
<evidence type="ECO:0000259" key="18">
    <source>
        <dbReference type="PROSITE" id="PS50222"/>
    </source>
</evidence>
<dbReference type="PROSITE" id="PS50222">
    <property type="entry name" value="EF_HAND_2"/>
    <property type="match status" value="1"/>
</dbReference>
<keyword evidence="11" id="KW-0630">Potassium</keyword>
<keyword evidence="9" id="KW-0631">Potassium channel</keyword>
<accession>A0A6V7NLR6</accession>
<dbReference type="GO" id="GO:0005242">
    <property type="term" value="F:inward rectifier potassium channel activity"/>
    <property type="evidence" value="ECO:0007669"/>
    <property type="project" value="UniProtKB-ARBA"/>
</dbReference>
<dbReference type="GO" id="GO:0030007">
    <property type="term" value="P:intracellular potassium ion homeostasis"/>
    <property type="evidence" value="ECO:0007669"/>
    <property type="project" value="UniProtKB-ARBA"/>
</dbReference>
<dbReference type="GO" id="GO:0005509">
    <property type="term" value="F:calcium ion binding"/>
    <property type="evidence" value="ECO:0007669"/>
    <property type="project" value="InterPro"/>
</dbReference>
<dbReference type="AlphaFoldDB" id="A0A6V7NLR6"/>
<evidence type="ECO:0000256" key="16">
    <source>
        <dbReference type="SAM" id="MobiDB-lite"/>
    </source>
</evidence>
<dbReference type="PANTHER" id="PTHR11003">
    <property type="entry name" value="POTASSIUM CHANNEL, SUBFAMILY K"/>
    <property type="match status" value="1"/>
</dbReference>
<name>A0A6V7NLR6_ANACO</name>
<evidence type="ECO:0000256" key="7">
    <source>
        <dbReference type="ARBA" id="ARBA00022723"/>
    </source>
</evidence>
<keyword evidence="10" id="KW-0106">Calcium</keyword>
<dbReference type="GO" id="GO:0005886">
    <property type="term" value="C:plasma membrane"/>
    <property type="evidence" value="ECO:0007669"/>
    <property type="project" value="TreeGrafter"/>
</dbReference>
<dbReference type="InterPro" id="IPR003280">
    <property type="entry name" value="2pore_dom_K_chnl"/>
</dbReference>
<evidence type="ECO:0000256" key="14">
    <source>
        <dbReference type="ARBA" id="ARBA00023136"/>
    </source>
</evidence>
<dbReference type="Gene3D" id="1.10.287.70">
    <property type="match status" value="2"/>
</dbReference>
<dbReference type="InterPro" id="IPR011992">
    <property type="entry name" value="EF-hand-dom_pair"/>
</dbReference>
<dbReference type="EMBL" id="LR862139">
    <property type="protein sequence ID" value="CAD1819417.1"/>
    <property type="molecule type" value="Genomic_DNA"/>
</dbReference>
<comment type="subcellular location">
    <subcellularLocation>
        <location evidence="1">Vacuole membrane</location>
        <topology evidence="1">Multi-pass membrane protein</topology>
    </subcellularLocation>
</comment>
<evidence type="ECO:0000256" key="13">
    <source>
        <dbReference type="ARBA" id="ARBA00023065"/>
    </source>
</evidence>
<evidence type="ECO:0000256" key="5">
    <source>
        <dbReference type="ARBA" id="ARBA00022554"/>
    </source>
</evidence>
<evidence type="ECO:0000256" key="10">
    <source>
        <dbReference type="ARBA" id="ARBA00022837"/>
    </source>
</evidence>
<keyword evidence="7" id="KW-0479">Metal-binding</keyword>
<feature type="domain" description="EF-hand" evidence="18">
    <location>
        <begin position="369"/>
        <end position="401"/>
    </location>
</feature>
<evidence type="ECO:0000256" key="12">
    <source>
        <dbReference type="ARBA" id="ARBA00022989"/>
    </source>
</evidence>
<dbReference type="FunFam" id="1.10.287.70:FF:000128">
    <property type="entry name" value="Two-pore potassium channel 1"/>
    <property type="match status" value="1"/>
</dbReference>
<keyword evidence="13" id="KW-0406">Ion transport</keyword>
<dbReference type="InterPro" id="IPR002048">
    <property type="entry name" value="EF_hand_dom"/>
</dbReference>
<feature type="transmembrane region" description="Helical" evidence="17">
    <location>
        <begin position="121"/>
        <end position="139"/>
    </location>
</feature>
<evidence type="ECO:0000313" key="19">
    <source>
        <dbReference type="EMBL" id="CAD1819417.1"/>
    </source>
</evidence>
<dbReference type="FunFam" id="1.10.287.70:FF:000127">
    <property type="entry name" value="Calcium-activated outward-rectifying potassium channel 1"/>
    <property type="match status" value="1"/>
</dbReference>
<keyword evidence="6 17" id="KW-0812">Transmembrane</keyword>